<evidence type="ECO:0000256" key="2">
    <source>
        <dbReference type="ARBA" id="ARBA00023315"/>
    </source>
</evidence>
<keyword evidence="2" id="KW-0012">Acyltransferase</keyword>
<dbReference type="Pfam" id="PF00583">
    <property type="entry name" value="Acetyltransf_1"/>
    <property type="match status" value="1"/>
</dbReference>
<dbReference type="InterPro" id="IPR000182">
    <property type="entry name" value="GNAT_dom"/>
</dbReference>
<dbReference type="InterPro" id="IPR050832">
    <property type="entry name" value="Bact_Acetyltransf"/>
</dbReference>
<dbReference type="EMBL" id="JAAMPU010000097">
    <property type="protein sequence ID" value="NMH26937.1"/>
    <property type="molecule type" value="Genomic_DNA"/>
</dbReference>
<comment type="caution">
    <text evidence="4">The sequence shown here is derived from an EMBL/GenBank/DDBJ whole genome shotgun (WGS) entry which is preliminary data.</text>
</comment>
<proteinExistence type="predicted"/>
<dbReference type="AlphaFoldDB" id="A0A972JI49"/>
<dbReference type="Proteomes" id="UP000712080">
    <property type="component" value="Unassembled WGS sequence"/>
</dbReference>
<dbReference type="SUPFAM" id="SSF55729">
    <property type="entry name" value="Acyl-CoA N-acyltransferases (Nat)"/>
    <property type="match status" value="1"/>
</dbReference>
<dbReference type="PANTHER" id="PTHR43877">
    <property type="entry name" value="AMINOALKYLPHOSPHONATE N-ACETYLTRANSFERASE-RELATED-RELATED"/>
    <property type="match status" value="1"/>
</dbReference>
<feature type="domain" description="N-acetyltransferase" evidence="3">
    <location>
        <begin position="5"/>
        <end position="152"/>
    </location>
</feature>
<dbReference type="GO" id="GO:0016747">
    <property type="term" value="F:acyltransferase activity, transferring groups other than amino-acyl groups"/>
    <property type="evidence" value="ECO:0007669"/>
    <property type="project" value="InterPro"/>
</dbReference>
<evidence type="ECO:0000259" key="3">
    <source>
        <dbReference type="PROSITE" id="PS51186"/>
    </source>
</evidence>
<dbReference type="Gene3D" id="3.40.630.30">
    <property type="match status" value="1"/>
</dbReference>
<sequence length="152" mass="17140">MENFSLVRCDSDNPDFRSLVALLDAELRVFDGEEHTFYAQYNKLDKISHCLVGYLDNIPVGCGALREIDVKTIEVKRMYTKESARGKGVASRILAALEDWAKELGYDFCVLETGKKQEAAVRLYPKCGYEIIPNYGPYIGVENSICMKKGLN</sequence>
<dbReference type="PROSITE" id="PS51186">
    <property type="entry name" value="GNAT"/>
    <property type="match status" value="1"/>
</dbReference>
<evidence type="ECO:0000313" key="4">
    <source>
        <dbReference type="EMBL" id="NMH26937.1"/>
    </source>
</evidence>
<keyword evidence="5" id="KW-1185">Reference proteome</keyword>
<protein>
    <submittedName>
        <fullName evidence="4">GNAT family N-acetyltransferase</fullName>
    </submittedName>
</protein>
<dbReference type="RefSeq" id="WP_169525943.1">
    <property type="nucleotide sequence ID" value="NZ_JAAMPU010000097.1"/>
</dbReference>
<dbReference type="CDD" id="cd04301">
    <property type="entry name" value="NAT_SF"/>
    <property type="match status" value="1"/>
</dbReference>
<gene>
    <name evidence="4" type="ORF">G6047_02735</name>
</gene>
<name>A0A972JI49_9FLAO</name>
<organism evidence="4 5">
    <name type="scientific">Flavobacterium silvaticum</name>
    <dbReference type="NCBI Taxonomy" id="1852020"/>
    <lineage>
        <taxon>Bacteria</taxon>
        <taxon>Pseudomonadati</taxon>
        <taxon>Bacteroidota</taxon>
        <taxon>Flavobacteriia</taxon>
        <taxon>Flavobacteriales</taxon>
        <taxon>Flavobacteriaceae</taxon>
        <taxon>Flavobacterium</taxon>
    </lineage>
</organism>
<accession>A0A972JI49</accession>
<evidence type="ECO:0000313" key="5">
    <source>
        <dbReference type="Proteomes" id="UP000712080"/>
    </source>
</evidence>
<dbReference type="InterPro" id="IPR016181">
    <property type="entry name" value="Acyl_CoA_acyltransferase"/>
</dbReference>
<keyword evidence="1" id="KW-0808">Transferase</keyword>
<evidence type="ECO:0000256" key="1">
    <source>
        <dbReference type="ARBA" id="ARBA00022679"/>
    </source>
</evidence>
<dbReference type="PANTHER" id="PTHR43877:SF2">
    <property type="entry name" value="AMINOALKYLPHOSPHONATE N-ACETYLTRANSFERASE-RELATED"/>
    <property type="match status" value="1"/>
</dbReference>
<reference evidence="4" key="1">
    <citation type="submission" date="2020-02" db="EMBL/GenBank/DDBJ databases">
        <title>Flavobacterium sp. genome.</title>
        <authorList>
            <person name="Jung H.S."/>
            <person name="Baek J.H."/>
            <person name="Jeon C.O."/>
        </authorList>
    </citation>
    <scope>NUCLEOTIDE SEQUENCE</scope>
    <source>
        <strain evidence="4">SE-s28</strain>
    </source>
</reference>